<organism evidence="1 2">
    <name type="scientific">Camellia lanceoleosa</name>
    <dbReference type="NCBI Taxonomy" id="1840588"/>
    <lineage>
        <taxon>Eukaryota</taxon>
        <taxon>Viridiplantae</taxon>
        <taxon>Streptophyta</taxon>
        <taxon>Embryophyta</taxon>
        <taxon>Tracheophyta</taxon>
        <taxon>Spermatophyta</taxon>
        <taxon>Magnoliopsida</taxon>
        <taxon>eudicotyledons</taxon>
        <taxon>Gunneridae</taxon>
        <taxon>Pentapetalae</taxon>
        <taxon>asterids</taxon>
        <taxon>Ericales</taxon>
        <taxon>Theaceae</taxon>
        <taxon>Camellia</taxon>
    </lineage>
</organism>
<name>A0ACC0HC22_9ERIC</name>
<evidence type="ECO:0000313" key="1">
    <source>
        <dbReference type="EMBL" id="KAI8011148.1"/>
    </source>
</evidence>
<keyword evidence="2" id="KW-1185">Reference proteome</keyword>
<proteinExistence type="predicted"/>
<reference evidence="1 2" key="1">
    <citation type="journal article" date="2022" name="Plant J.">
        <title>Chromosome-level genome of Camellia lanceoleosa provides a valuable resource for understanding genome evolution and self-incompatibility.</title>
        <authorList>
            <person name="Gong W."/>
            <person name="Xiao S."/>
            <person name="Wang L."/>
            <person name="Liao Z."/>
            <person name="Chang Y."/>
            <person name="Mo W."/>
            <person name="Hu G."/>
            <person name="Li W."/>
            <person name="Zhao G."/>
            <person name="Zhu H."/>
            <person name="Hu X."/>
            <person name="Ji K."/>
            <person name="Xiang X."/>
            <person name="Song Q."/>
            <person name="Yuan D."/>
            <person name="Jin S."/>
            <person name="Zhang L."/>
        </authorList>
    </citation>
    <scope>NUCLEOTIDE SEQUENCE [LARGE SCALE GENOMIC DNA]</scope>
    <source>
        <strain evidence="1">SQ_2022a</strain>
    </source>
</reference>
<gene>
    <name evidence="1" type="ORF">LOK49_LG06G03518</name>
</gene>
<keyword evidence="1" id="KW-0378">Hydrolase</keyword>
<dbReference type="Proteomes" id="UP001060215">
    <property type="component" value="Chromosome 5"/>
</dbReference>
<protein>
    <submittedName>
        <fullName evidence="1">Ubiquitin carboxyl-terminal hydrolase 13</fullName>
    </submittedName>
</protein>
<sequence length="461" mass="51638">MKQLNCQETDVPLVSRSTSDAPPAHYTIKIQLFSLLTTNNIERYDSGDFEAGGYKWKLALYPSGNKSKGIKDHLSLYLVMAEGSSVHPGWEVHAVFRLFVLNQNKDTYLVLEDTPGKGKRFHRMKLEWGFDQFIPLKTFNNPSNGYLVNDTCVLGAEVFVCKEQNTGKGECLLMVKNAITYKNTWKIDNFSRLDKECYDSKAFSTGDLQWKIQLYPKGKGSGMGTHLSLYLTLAEPSTLPLGSKIFADVALRILDQMKAKHHSGKANYWFSSTRQECGGDRFITLGHFNQPNTGFLVKDSCWVEAEITIHGMANLMEDPEQCQQYKDYDDLEHFDERHFPCEDGDCCAKKFIVFSSEYKLKHQPSSTYPSPGSSKSVSSQNCVASLSTCHNNSAMPIRPIQSSYTSLVQARPATSTSSSCSTSSPLSAPTSSSHHNTVSSVPKNKSFFFSYFCFCFCNTKA</sequence>
<accession>A0ACC0HC22</accession>
<evidence type="ECO:0000313" key="2">
    <source>
        <dbReference type="Proteomes" id="UP001060215"/>
    </source>
</evidence>
<comment type="caution">
    <text evidence="1">The sequence shown here is derived from an EMBL/GenBank/DDBJ whole genome shotgun (WGS) entry which is preliminary data.</text>
</comment>
<dbReference type="EMBL" id="CM045762">
    <property type="protein sequence ID" value="KAI8011148.1"/>
    <property type="molecule type" value="Genomic_DNA"/>
</dbReference>